<gene>
    <name evidence="1" type="ORF">S01H4_57579</name>
</gene>
<dbReference type="EMBL" id="BART01033525">
    <property type="protein sequence ID" value="GAH08282.1"/>
    <property type="molecule type" value="Genomic_DNA"/>
</dbReference>
<reference evidence="1" key="1">
    <citation type="journal article" date="2014" name="Front. Microbiol.">
        <title>High frequency of phylogenetically diverse reductive dehalogenase-homologous genes in deep subseafloor sedimentary metagenomes.</title>
        <authorList>
            <person name="Kawai M."/>
            <person name="Futagami T."/>
            <person name="Toyoda A."/>
            <person name="Takaki Y."/>
            <person name="Nishi S."/>
            <person name="Hori S."/>
            <person name="Arai W."/>
            <person name="Tsubouchi T."/>
            <person name="Morono Y."/>
            <person name="Uchiyama I."/>
            <person name="Ito T."/>
            <person name="Fujiyama A."/>
            <person name="Inagaki F."/>
            <person name="Takami H."/>
        </authorList>
    </citation>
    <scope>NUCLEOTIDE SEQUENCE</scope>
    <source>
        <strain evidence="1">Expedition CK06-06</strain>
    </source>
</reference>
<sequence length="159" mass="18186">MSDVLTDTWYNLAKATADPQMRRIYLYRANEHGPDLIGSYITERVREHLPTLIDHRNYPLLEEYIEWMIDSQGWKDTLLALRECARSTPTPKSIMVFRRSEGATGMAGKTRDALFHVLGLAPVLGLDVNLLKELGRFKGESLGVIRDKALKVVLKRMEE</sequence>
<evidence type="ECO:0000313" key="1">
    <source>
        <dbReference type="EMBL" id="GAH08282.1"/>
    </source>
</evidence>
<dbReference type="AlphaFoldDB" id="X1CKN1"/>
<protein>
    <submittedName>
        <fullName evidence="1">Uncharacterized protein</fullName>
    </submittedName>
</protein>
<accession>X1CKN1</accession>
<name>X1CKN1_9ZZZZ</name>
<organism evidence="1">
    <name type="scientific">marine sediment metagenome</name>
    <dbReference type="NCBI Taxonomy" id="412755"/>
    <lineage>
        <taxon>unclassified sequences</taxon>
        <taxon>metagenomes</taxon>
        <taxon>ecological metagenomes</taxon>
    </lineage>
</organism>
<proteinExistence type="predicted"/>
<comment type="caution">
    <text evidence="1">The sequence shown here is derived from an EMBL/GenBank/DDBJ whole genome shotgun (WGS) entry which is preliminary data.</text>
</comment>